<dbReference type="Proteomes" id="UP000257109">
    <property type="component" value="Unassembled WGS sequence"/>
</dbReference>
<evidence type="ECO:0000313" key="3">
    <source>
        <dbReference type="Proteomes" id="UP000257109"/>
    </source>
</evidence>
<feature type="non-terminal residue" evidence="2">
    <location>
        <position position="1"/>
    </location>
</feature>
<dbReference type="EMBL" id="QJKJ01010347">
    <property type="protein sequence ID" value="RDX73941.1"/>
    <property type="molecule type" value="Genomic_DNA"/>
</dbReference>
<proteinExistence type="predicted"/>
<feature type="region of interest" description="Disordered" evidence="1">
    <location>
        <begin position="23"/>
        <end position="59"/>
    </location>
</feature>
<evidence type="ECO:0000313" key="2">
    <source>
        <dbReference type="EMBL" id="RDX73941.1"/>
    </source>
</evidence>
<evidence type="ECO:0000256" key="1">
    <source>
        <dbReference type="SAM" id="MobiDB-lite"/>
    </source>
</evidence>
<sequence length="156" mass="18081">MEEIRTRAEKHIEAEEDQVDLLEAEQKSGPCEPRPTIPGGPKGEAKHLVPPRSKGLPLSFTPLREKRAQIPREICHTRLLKFPKEVKGRVLGSNRQDWYEFRRAYNHSTEERAGTTLPPIITFSENDMRYEPPRQDKPMLISVIIVEYKVERVLID</sequence>
<reference evidence="2" key="1">
    <citation type="submission" date="2018-05" db="EMBL/GenBank/DDBJ databases">
        <title>Draft genome of Mucuna pruriens seed.</title>
        <authorList>
            <person name="Nnadi N.E."/>
            <person name="Vos R."/>
            <person name="Hasami M.H."/>
            <person name="Devisetty U.K."/>
            <person name="Aguiy J.C."/>
        </authorList>
    </citation>
    <scope>NUCLEOTIDE SEQUENCE [LARGE SCALE GENOMIC DNA]</scope>
    <source>
        <strain evidence="2">JCA_2017</strain>
    </source>
</reference>
<accession>A0A371F6M6</accession>
<keyword evidence="3" id="KW-1185">Reference proteome</keyword>
<protein>
    <submittedName>
        <fullName evidence="2">Uncharacterized protein</fullName>
    </submittedName>
</protein>
<dbReference type="AlphaFoldDB" id="A0A371F6M6"/>
<dbReference type="OrthoDB" id="1740536at2759"/>
<organism evidence="2 3">
    <name type="scientific">Mucuna pruriens</name>
    <name type="common">Velvet bean</name>
    <name type="synonym">Dolichos pruriens</name>
    <dbReference type="NCBI Taxonomy" id="157652"/>
    <lineage>
        <taxon>Eukaryota</taxon>
        <taxon>Viridiplantae</taxon>
        <taxon>Streptophyta</taxon>
        <taxon>Embryophyta</taxon>
        <taxon>Tracheophyta</taxon>
        <taxon>Spermatophyta</taxon>
        <taxon>Magnoliopsida</taxon>
        <taxon>eudicotyledons</taxon>
        <taxon>Gunneridae</taxon>
        <taxon>Pentapetalae</taxon>
        <taxon>rosids</taxon>
        <taxon>fabids</taxon>
        <taxon>Fabales</taxon>
        <taxon>Fabaceae</taxon>
        <taxon>Papilionoideae</taxon>
        <taxon>50 kb inversion clade</taxon>
        <taxon>NPAAA clade</taxon>
        <taxon>indigoferoid/millettioid clade</taxon>
        <taxon>Phaseoleae</taxon>
        <taxon>Mucuna</taxon>
    </lineage>
</organism>
<name>A0A371F6M6_MUCPR</name>
<gene>
    <name evidence="2" type="ORF">CR513_46375</name>
</gene>
<comment type="caution">
    <text evidence="2">The sequence shown here is derived from an EMBL/GenBank/DDBJ whole genome shotgun (WGS) entry which is preliminary data.</text>
</comment>